<organism evidence="2 3">
    <name type="scientific">Lonepinella koalarum</name>
    <dbReference type="NCBI Taxonomy" id="53417"/>
    <lineage>
        <taxon>Bacteria</taxon>
        <taxon>Pseudomonadati</taxon>
        <taxon>Pseudomonadota</taxon>
        <taxon>Gammaproteobacteria</taxon>
        <taxon>Pasteurellales</taxon>
        <taxon>Pasteurellaceae</taxon>
        <taxon>Lonepinella</taxon>
    </lineage>
</organism>
<name>A0A4R1KZP9_9PAST</name>
<keyword evidence="1" id="KW-0472">Membrane</keyword>
<dbReference type="Proteomes" id="UP000295496">
    <property type="component" value="Unassembled WGS sequence"/>
</dbReference>
<accession>A0A4R1KZP9</accession>
<dbReference type="AlphaFoldDB" id="A0A4R1KZP9"/>
<comment type="caution">
    <text evidence="2">The sequence shown here is derived from an EMBL/GenBank/DDBJ whole genome shotgun (WGS) entry which is preliminary data.</text>
</comment>
<keyword evidence="1" id="KW-1133">Transmembrane helix</keyword>
<evidence type="ECO:0000313" key="3">
    <source>
        <dbReference type="Proteomes" id="UP000295496"/>
    </source>
</evidence>
<reference evidence="2 3" key="1">
    <citation type="submission" date="2019-03" db="EMBL/GenBank/DDBJ databases">
        <title>Genomic Encyclopedia of Type Strains, Phase IV (KMG-IV): sequencing the most valuable type-strain genomes for metagenomic binning, comparative biology and taxonomic classification.</title>
        <authorList>
            <person name="Goeker M."/>
        </authorList>
    </citation>
    <scope>NUCLEOTIDE SEQUENCE [LARGE SCALE GENOMIC DNA]</scope>
    <source>
        <strain evidence="2 3">DSM 10053</strain>
    </source>
</reference>
<evidence type="ECO:0000313" key="2">
    <source>
        <dbReference type="EMBL" id="TCK70994.1"/>
    </source>
</evidence>
<keyword evidence="1" id="KW-0812">Transmembrane</keyword>
<sequence>MWLSIGLTILAFMGIGVCIFAYSLLNNAEQHNNTHQPK</sequence>
<keyword evidence="3" id="KW-1185">Reference proteome</keyword>
<dbReference type="EMBL" id="SMGJ01000001">
    <property type="protein sequence ID" value="TCK70994.1"/>
    <property type="molecule type" value="Genomic_DNA"/>
</dbReference>
<feature type="transmembrane region" description="Helical" evidence="1">
    <location>
        <begin position="6"/>
        <end position="25"/>
    </location>
</feature>
<protein>
    <submittedName>
        <fullName evidence="2">Uncharacterized protein</fullName>
    </submittedName>
</protein>
<evidence type="ECO:0000256" key="1">
    <source>
        <dbReference type="SAM" id="Phobius"/>
    </source>
</evidence>
<gene>
    <name evidence="2" type="ORF">EV692_0045</name>
</gene>
<proteinExistence type="predicted"/>